<dbReference type="Gene3D" id="2.60.40.1930">
    <property type="match status" value="1"/>
</dbReference>
<keyword evidence="2" id="KW-1185">Reference proteome</keyword>
<name>A0A9Q1J146_SYNKA</name>
<reference evidence="1" key="1">
    <citation type="journal article" date="2023" name="Science">
        <title>Genome structures resolve the early diversification of teleost fishes.</title>
        <authorList>
            <person name="Parey E."/>
            <person name="Louis A."/>
            <person name="Montfort J."/>
            <person name="Bouchez O."/>
            <person name="Roques C."/>
            <person name="Iampietro C."/>
            <person name="Lluch J."/>
            <person name="Castinel A."/>
            <person name="Donnadieu C."/>
            <person name="Desvignes T."/>
            <person name="Floi Bucao C."/>
            <person name="Jouanno E."/>
            <person name="Wen M."/>
            <person name="Mejri S."/>
            <person name="Dirks R."/>
            <person name="Jansen H."/>
            <person name="Henkel C."/>
            <person name="Chen W.J."/>
            <person name="Zahm M."/>
            <person name="Cabau C."/>
            <person name="Klopp C."/>
            <person name="Thompson A.W."/>
            <person name="Robinson-Rechavi M."/>
            <person name="Braasch I."/>
            <person name="Lecointre G."/>
            <person name="Bobe J."/>
            <person name="Postlethwait J.H."/>
            <person name="Berthelot C."/>
            <person name="Roest Crollius H."/>
            <person name="Guiguen Y."/>
        </authorList>
    </citation>
    <scope>NUCLEOTIDE SEQUENCE</scope>
    <source>
        <strain evidence="1">WJC10195</strain>
    </source>
</reference>
<comment type="caution">
    <text evidence="1">The sequence shown here is derived from an EMBL/GenBank/DDBJ whole genome shotgun (WGS) entry which is preliminary data.</text>
</comment>
<evidence type="ECO:0000313" key="1">
    <source>
        <dbReference type="EMBL" id="KAJ8362944.1"/>
    </source>
</evidence>
<dbReference type="OrthoDB" id="8952044at2759"/>
<sequence length="82" mass="9305">MNPGGTTEDNFLFSTRGVISSIYRLPEIARVGTWKVVCGFGKNKDNLFTTEFEVKEYVPPRFEVKLTPGKSFFHVDDEITAK</sequence>
<dbReference type="Proteomes" id="UP001152622">
    <property type="component" value="Chromosome 4"/>
</dbReference>
<organism evidence="1 2">
    <name type="scientific">Synaphobranchus kaupii</name>
    <name type="common">Kaup's arrowtooth eel</name>
    <dbReference type="NCBI Taxonomy" id="118154"/>
    <lineage>
        <taxon>Eukaryota</taxon>
        <taxon>Metazoa</taxon>
        <taxon>Chordata</taxon>
        <taxon>Craniata</taxon>
        <taxon>Vertebrata</taxon>
        <taxon>Euteleostomi</taxon>
        <taxon>Actinopterygii</taxon>
        <taxon>Neopterygii</taxon>
        <taxon>Teleostei</taxon>
        <taxon>Anguilliformes</taxon>
        <taxon>Synaphobranchidae</taxon>
        <taxon>Synaphobranchus</taxon>
    </lineage>
</organism>
<accession>A0A9Q1J146</accession>
<gene>
    <name evidence="1" type="ORF">SKAU_G00117750</name>
</gene>
<dbReference type="AlphaFoldDB" id="A0A9Q1J146"/>
<dbReference type="EMBL" id="JAINUF010000004">
    <property type="protein sequence ID" value="KAJ8362944.1"/>
    <property type="molecule type" value="Genomic_DNA"/>
</dbReference>
<proteinExistence type="predicted"/>
<evidence type="ECO:0000313" key="2">
    <source>
        <dbReference type="Proteomes" id="UP001152622"/>
    </source>
</evidence>
<protein>
    <submittedName>
        <fullName evidence="1">Uncharacterized protein</fullName>
    </submittedName>
</protein>